<dbReference type="AlphaFoldDB" id="A0A9P6NVY3"/>
<sequence>MNNITPCSTHSHNSQIRCVFPAPPAIGPSHRILRSVLNFICAGFRSTCEIVTERSQEMVWCARARY</sequence>
<gene>
    <name evidence="1" type="ORF">CROQUDRAFT_199786</name>
</gene>
<name>A0A9P6NVY3_9BASI</name>
<reference evidence="1" key="1">
    <citation type="submission" date="2013-11" db="EMBL/GenBank/DDBJ databases">
        <title>Genome sequence of the fusiform rust pathogen reveals effectors for host alternation and coevolution with pine.</title>
        <authorList>
            <consortium name="DOE Joint Genome Institute"/>
            <person name="Smith K."/>
            <person name="Pendleton A."/>
            <person name="Kubisiak T."/>
            <person name="Anderson C."/>
            <person name="Salamov A."/>
            <person name="Aerts A."/>
            <person name="Riley R."/>
            <person name="Clum A."/>
            <person name="Lindquist E."/>
            <person name="Ence D."/>
            <person name="Campbell M."/>
            <person name="Kronenberg Z."/>
            <person name="Feau N."/>
            <person name="Dhillon B."/>
            <person name="Hamelin R."/>
            <person name="Burleigh J."/>
            <person name="Smith J."/>
            <person name="Yandell M."/>
            <person name="Nelson C."/>
            <person name="Grigoriev I."/>
            <person name="Davis J."/>
        </authorList>
    </citation>
    <scope>NUCLEOTIDE SEQUENCE</scope>
    <source>
        <strain evidence="1">G11</strain>
    </source>
</reference>
<dbReference type="EMBL" id="MU167219">
    <property type="protein sequence ID" value="KAG0150511.1"/>
    <property type="molecule type" value="Genomic_DNA"/>
</dbReference>
<comment type="caution">
    <text evidence="1">The sequence shown here is derived from an EMBL/GenBank/DDBJ whole genome shotgun (WGS) entry which is preliminary data.</text>
</comment>
<evidence type="ECO:0000313" key="2">
    <source>
        <dbReference type="Proteomes" id="UP000886653"/>
    </source>
</evidence>
<evidence type="ECO:0000313" key="1">
    <source>
        <dbReference type="EMBL" id="KAG0150511.1"/>
    </source>
</evidence>
<organism evidence="1 2">
    <name type="scientific">Cronartium quercuum f. sp. fusiforme G11</name>
    <dbReference type="NCBI Taxonomy" id="708437"/>
    <lineage>
        <taxon>Eukaryota</taxon>
        <taxon>Fungi</taxon>
        <taxon>Dikarya</taxon>
        <taxon>Basidiomycota</taxon>
        <taxon>Pucciniomycotina</taxon>
        <taxon>Pucciniomycetes</taxon>
        <taxon>Pucciniales</taxon>
        <taxon>Coleosporiaceae</taxon>
        <taxon>Cronartium</taxon>
    </lineage>
</organism>
<keyword evidence="2" id="KW-1185">Reference proteome</keyword>
<accession>A0A9P6NVY3</accession>
<dbReference type="Proteomes" id="UP000886653">
    <property type="component" value="Unassembled WGS sequence"/>
</dbReference>
<proteinExistence type="predicted"/>
<protein>
    <submittedName>
        <fullName evidence="1">Uncharacterized protein</fullName>
    </submittedName>
</protein>